<name>D6WDW8_TRICA</name>
<organism evidence="1 2">
    <name type="scientific">Tribolium castaneum</name>
    <name type="common">Red flour beetle</name>
    <dbReference type="NCBI Taxonomy" id="7070"/>
    <lineage>
        <taxon>Eukaryota</taxon>
        <taxon>Metazoa</taxon>
        <taxon>Ecdysozoa</taxon>
        <taxon>Arthropoda</taxon>
        <taxon>Hexapoda</taxon>
        <taxon>Insecta</taxon>
        <taxon>Pterygota</taxon>
        <taxon>Neoptera</taxon>
        <taxon>Endopterygota</taxon>
        <taxon>Coleoptera</taxon>
        <taxon>Polyphaga</taxon>
        <taxon>Cucujiformia</taxon>
        <taxon>Tenebrionidae</taxon>
        <taxon>Tenebrionidae incertae sedis</taxon>
        <taxon>Tribolium</taxon>
    </lineage>
</organism>
<accession>D6WDW8</accession>
<reference evidence="1 2" key="2">
    <citation type="journal article" date="2010" name="Nucleic Acids Res.">
        <title>BeetleBase in 2010: revisions to provide comprehensive genomic information for Tribolium castaneum.</title>
        <authorList>
            <person name="Kim H.S."/>
            <person name="Murphy T."/>
            <person name="Xia J."/>
            <person name="Caragea D."/>
            <person name="Park Y."/>
            <person name="Beeman R.W."/>
            <person name="Lorenzen M.D."/>
            <person name="Butcher S."/>
            <person name="Manak J.R."/>
            <person name="Brown S.J."/>
        </authorList>
    </citation>
    <scope>GENOME REANNOTATION</scope>
    <source>
        <strain evidence="1 2">Georgia GA2</strain>
    </source>
</reference>
<dbReference type="Proteomes" id="UP000007266">
    <property type="component" value="Linkage group 3"/>
</dbReference>
<evidence type="ECO:0000313" key="2">
    <source>
        <dbReference type="Proteomes" id="UP000007266"/>
    </source>
</evidence>
<gene>
    <name evidence="1" type="primary">GLEAN_02699</name>
    <name evidence="1" type="ORF">TcasGA2_TC002699</name>
</gene>
<dbReference type="HOGENOM" id="CLU_2280970_0_0_1"/>
<protein>
    <submittedName>
        <fullName evidence="1">Uncharacterized protein</fullName>
    </submittedName>
</protein>
<dbReference type="EMBL" id="KQ971323">
    <property type="protein sequence ID" value="EEZ99908.1"/>
    <property type="molecule type" value="Genomic_DNA"/>
</dbReference>
<reference evidence="1 2" key="1">
    <citation type="journal article" date="2008" name="Nature">
        <title>The genome of the model beetle and pest Tribolium castaneum.</title>
        <authorList>
            <consortium name="Tribolium Genome Sequencing Consortium"/>
            <person name="Richards S."/>
            <person name="Gibbs R.A."/>
            <person name="Weinstock G.M."/>
            <person name="Brown S.J."/>
            <person name="Denell R."/>
            <person name="Beeman R.W."/>
            <person name="Gibbs R."/>
            <person name="Beeman R.W."/>
            <person name="Brown S.J."/>
            <person name="Bucher G."/>
            <person name="Friedrich M."/>
            <person name="Grimmelikhuijzen C.J."/>
            <person name="Klingler M."/>
            <person name="Lorenzen M."/>
            <person name="Richards S."/>
            <person name="Roth S."/>
            <person name="Schroder R."/>
            <person name="Tautz D."/>
            <person name="Zdobnov E.M."/>
            <person name="Muzny D."/>
            <person name="Gibbs R.A."/>
            <person name="Weinstock G.M."/>
            <person name="Attaway T."/>
            <person name="Bell S."/>
            <person name="Buhay C.J."/>
            <person name="Chandrabose M.N."/>
            <person name="Chavez D."/>
            <person name="Clerk-Blankenburg K.P."/>
            <person name="Cree A."/>
            <person name="Dao M."/>
            <person name="Davis C."/>
            <person name="Chacko J."/>
            <person name="Dinh H."/>
            <person name="Dugan-Rocha S."/>
            <person name="Fowler G."/>
            <person name="Garner T.T."/>
            <person name="Garnes J."/>
            <person name="Gnirke A."/>
            <person name="Hawes A."/>
            <person name="Hernandez J."/>
            <person name="Hines S."/>
            <person name="Holder M."/>
            <person name="Hume J."/>
            <person name="Jhangiani S.N."/>
            <person name="Joshi V."/>
            <person name="Khan Z.M."/>
            <person name="Jackson L."/>
            <person name="Kovar C."/>
            <person name="Kowis A."/>
            <person name="Lee S."/>
            <person name="Lewis L.R."/>
            <person name="Margolis J."/>
            <person name="Morgan M."/>
            <person name="Nazareth L.V."/>
            <person name="Nguyen N."/>
            <person name="Okwuonu G."/>
            <person name="Parker D."/>
            <person name="Richards S."/>
            <person name="Ruiz S.J."/>
            <person name="Santibanez J."/>
            <person name="Savard J."/>
            <person name="Scherer S.E."/>
            <person name="Schneider B."/>
            <person name="Sodergren E."/>
            <person name="Tautz D."/>
            <person name="Vattahil S."/>
            <person name="Villasana D."/>
            <person name="White C.S."/>
            <person name="Wright R."/>
            <person name="Park Y."/>
            <person name="Beeman R.W."/>
            <person name="Lord J."/>
            <person name="Oppert B."/>
            <person name="Lorenzen M."/>
            <person name="Brown S."/>
            <person name="Wang L."/>
            <person name="Savard J."/>
            <person name="Tautz D."/>
            <person name="Richards S."/>
            <person name="Weinstock G."/>
            <person name="Gibbs R.A."/>
            <person name="Liu Y."/>
            <person name="Worley K."/>
            <person name="Weinstock G."/>
            <person name="Elsik C.G."/>
            <person name="Reese J.T."/>
            <person name="Elhaik E."/>
            <person name="Landan G."/>
            <person name="Graur D."/>
            <person name="Arensburger P."/>
            <person name="Atkinson P."/>
            <person name="Beeman R.W."/>
            <person name="Beidler J."/>
            <person name="Brown S.J."/>
            <person name="Demuth J.P."/>
            <person name="Drury D.W."/>
            <person name="Du Y.Z."/>
            <person name="Fujiwara H."/>
            <person name="Lorenzen M."/>
            <person name="Maselli V."/>
            <person name="Osanai M."/>
            <person name="Park Y."/>
            <person name="Robertson H.M."/>
            <person name="Tu Z."/>
            <person name="Wang J.J."/>
            <person name="Wang S."/>
            <person name="Richards S."/>
            <person name="Song H."/>
            <person name="Zhang L."/>
            <person name="Sodergren E."/>
            <person name="Werner D."/>
            <person name="Stanke M."/>
            <person name="Morgenstern B."/>
            <person name="Solovyev V."/>
            <person name="Kosarev P."/>
            <person name="Brown G."/>
            <person name="Chen H.C."/>
            <person name="Ermolaeva O."/>
            <person name="Hlavina W."/>
            <person name="Kapustin Y."/>
            <person name="Kiryutin B."/>
            <person name="Kitts P."/>
            <person name="Maglott D."/>
            <person name="Pruitt K."/>
            <person name="Sapojnikov V."/>
            <person name="Souvorov A."/>
            <person name="Mackey A.J."/>
            <person name="Waterhouse R.M."/>
            <person name="Wyder S."/>
            <person name="Zdobnov E.M."/>
            <person name="Zdobnov E.M."/>
            <person name="Wyder S."/>
            <person name="Kriventseva E.V."/>
            <person name="Kadowaki T."/>
            <person name="Bork P."/>
            <person name="Aranda M."/>
            <person name="Bao R."/>
            <person name="Beermann A."/>
            <person name="Berns N."/>
            <person name="Bolognesi R."/>
            <person name="Bonneton F."/>
            <person name="Bopp D."/>
            <person name="Brown S.J."/>
            <person name="Bucher G."/>
            <person name="Butts T."/>
            <person name="Chaumot A."/>
            <person name="Denell R.E."/>
            <person name="Ferrier D.E."/>
            <person name="Friedrich M."/>
            <person name="Gordon C.M."/>
            <person name="Jindra M."/>
            <person name="Klingler M."/>
            <person name="Lan Q."/>
            <person name="Lattorff H.M."/>
            <person name="Laudet V."/>
            <person name="von Levetsow C."/>
            <person name="Liu Z."/>
            <person name="Lutz R."/>
            <person name="Lynch J.A."/>
            <person name="da Fonseca R.N."/>
            <person name="Posnien N."/>
            <person name="Reuter R."/>
            <person name="Roth S."/>
            <person name="Savard J."/>
            <person name="Schinko J.B."/>
            <person name="Schmitt C."/>
            <person name="Schoppmeier M."/>
            <person name="Schroder R."/>
            <person name="Shippy T.D."/>
            <person name="Simonnet F."/>
            <person name="Marques-Souza H."/>
            <person name="Tautz D."/>
            <person name="Tomoyasu Y."/>
            <person name="Trauner J."/>
            <person name="Van der Zee M."/>
            <person name="Vervoort M."/>
            <person name="Wittkopp N."/>
            <person name="Wimmer E.A."/>
            <person name="Yang X."/>
            <person name="Jones A.K."/>
            <person name="Sattelle D.B."/>
            <person name="Ebert P.R."/>
            <person name="Nelson D."/>
            <person name="Scott J.G."/>
            <person name="Beeman R.W."/>
            <person name="Muthukrishnan S."/>
            <person name="Kramer K.J."/>
            <person name="Arakane Y."/>
            <person name="Beeman R.W."/>
            <person name="Zhu Q."/>
            <person name="Hogenkamp D."/>
            <person name="Dixit R."/>
            <person name="Oppert B."/>
            <person name="Jiang H."/>
            <person name="Zou Z."/>
            <person name="Marshall J."/>
            <person name="Elpidina E."/>
            <person name="Vinokurov K."/>
            <person name="Oppert C."/>
            <person name="Zou Z."/>
            <person name="Evans J."/>
            <person name="Lu Z."/>
            <person name="Zhao P."/>
            <person name="Sumathipala N."/>
            <person name="Altincicek B."/>
            <person name="Vilcinskas A."/>
            <person name="Williams M."/>
            <person name="Hultmark D."/>
            <person name="Hetru C."/>
            <person name="Jiang H."/>
            <person name="Grimmelikhuijzen C.J."/>
            <person name="Hauser F."/>
            <person name="Cazzamali G."/>
            <person name="Williamson M."/>
            <person name="Park Y."/>
            <person name="Li B."/>
            <person name="Tanaka Y."/>
            <person name="Predel R."/>
            <person name="Neupert S."/>
            <person name="Schachtner J."/>
            <person name="Verleyen P."/>
            <person name="Raible F."/>
            <person name="Bork P."/>
            <person name="Friedrich M."/>
            <person name="Walden K.K."/>
            <person name="Robertson H.M."/>
            <person name="Angeli S."/>
            <person name="Foret S."/>
            <person name="Bucher G."/>
            <person name="Schuetz S."/>
            <person name="Maleszka R."/>
            <person name="Wimmer E.A."/>
            <person name="Beeman R.W."/>
            <person name="Lorenzen M."/>
            <person name="Tomoyasu Y."/>
            <person name="Miller S.C."/>
            <person name="Grossmann D."/>
            <person name="Bucher G."/>
        </authorList>
    </citation>
    <scope>NUCLEOTIDE SEQUENCE [LARGE SCALE GENOMIC DNA]</scope>
    <source>
        <strain evidence="1 2">Georgia GA2</strain>
    </source>
</reference>
<sequence>MEPAGVHKLNTKGIYTDTRMEILPHQTTCGPNGLWPFIHIWDAGEAKLCFYTTKQRVQGKTYQTHFLYRIERLSKPIYIMYKEPTTKLCEYAKITLSTRIQV</sequence>
<evidence type="ECO:0000313" key="1">
    <source>
        <dbReference type="EMBL" id="EEZ99908.1"/>
    </source>
</evidence>
<dbReference type="AlphaFoldDB" id="D6WDW8"/>
<keyword evidence="2" id="KW-1185">Reference proteome</keyword>
<proteinExistence type="predicted"/>